<keyword evidence="3" id="KW-0456">Lyase</keyword>
<comment type="catalytic activity">
    <reaction evidence="5">
        <text>methylglyoxal + H2O = (R)-lactate + H(+)</text>
        <dbReference type="Rhea" id="RHEA:27754"/>
        <dbReference type="ChEBI" id="CHEBI:15377"/>
        <dbReference type="ChEBI" id="CHEBI:15378"/>
        <dbReference type="ChEBI" id="CHEBI:16004"/>
        <dbReference type="ChEBI" id="CHEBI:17158"/>
        <dbReference type="EC" id="4.2.1.130"/>
    </reaction>
</comment>
<gene>
    <name evidence="8" type="ORF">MYCIT1_LOCUS23424</name>
</gene>
<evidence type="ECO:0000256" key="6">
    <source>
        <dbReference type="SAM" id="MobiDB-lite"/>
    </source>
</evidence>
<evidence type="ECO:0000256" key="4">
    <source>
        <dbReference type="ARBA" id="ARBA00038493"/>
    </source>
</evidence>
<dbReference type="GO" id="GO:0005737">
    <property type="term" value="C:cytoplasm"/>
    <property type="evidence" value="ECO:0007669"/>
    <property type="project" value="TreeGrafter"/>
</dbReference>
<comment type="similarity">
    <text evidence="4">Belongs to the peptidase C56 family. HSP31-like subfamily.</text>
</comment>
<dbReference type="InterPro" id="IPR029062">
    <property type="entry name" value="Class_I_gatase-like"/>
</dbReference>
<dbReference type="AlphaFoldDB" id="A0AAD2Q4K5"/>
<evidence type="ECO:0000256" key="2">
    <source>
        <dbReference type="ARBA" id="ARBA00023016"/>
    </source>
</evidence>
<proteinExistence type="inferred from homology"/>
<dbReference type="InterPro" id="IPR002818">
    <property type="entry name" value="DJ-1/PfpI"/>
</dbReference>
<evidence type="ECO:0000256" key="5">
    <source>
        <dbReference type="ARBA" id="ARBA00048082"/>
    </source>
</evidence>
<dbReference type="Pfam" id="PF01965">
    <property type="entry name" value="DJ-1_PfpI"/>
    <property type="match status" value="1"/>
</dbReference>
<keyword evidence="9" id="KW-1185">Reference proteome</keyword>
<feature type="compositionally biased region" description="Polar residues" evidence="6">
    <location>
        <begin position="1"/>
        <end position="12"/>
    </location>
</feature>
<name>A0AAD2Q4K5_9AGAR</name>
<comment type="caution">
    <text evidence="8">The sequence shown here is derived from an EMBL/GenBank/DDBJ whole genome shotgun (WGS) entry which is preliminary data.</text>
</comment>
<feature type="region of interest" description="Disordered" evidence="6">
    <location>
        <begin position="1"/>
        <end position="24"/>
    </location>
</feature>
<feature type="domain" description="DJ-1/PfpI" evidence="7">
    <location>
        <begin position="123"/>
        <end position="268"/>
    </location>
</feature>
<sequence length="272" mass="29033">MQSCNRFSSSFFDKSVKRSGSKPDIKASRSFGQILTHVSSSLHNIDNMPAVLLVFTSCSKTLTGKPTGWYLPEAAHPYYILSPHATIDFASPAGPNPPIDEYSVKMFTDDESVNFLKDPAVQAKFASAKKLSDVNVKDYDAILYIGGHGPCIDLSVDPVNVKLASEFFQAGKITAAVCHGPAAIVGAVDAEGKSIFAGRAATGFSNAEENAVDMVQEIPFLLEDRIVSLGGKYEKAAEIWGPHVVRDGVLITGQNPSSAGPIGKEILKALTQ</sequence>
<dbReference type="Gene3D" id="3.40.50.880">
    <property type="match status" value="1"/>
</dbReference>
<dbReference type="EC" id="4.2.1.130" evidence="1"/>
<dbReference type="PANTHER" id="PTHR48094">
    <property type="entry name" value="PROTEIN/NUCLEIC ACID DEGLYCASE DJ-1-RELATED"/>
    <property type="match status" value="1"/>
</dbReference>
<reference evidence="8" key="1">
    <citation type="submission" date="2023-11" db="EMBL/GenBank/DDBJ databases">
        <authorList>
            <person name="De Vega J J."/>
            <person name="De Vega J J."/>
        </authorList>
    </citation>
    <scope>NUCLEOTIDE SEQUENCE</scope>
</reference>
<accession>A0AAD2Q4K5</accession>
<keyword evidence="2" id="KW-0346">Stress response</keyword>
<evidence type="ECO:0000256" key="3">
    <source>
        <dbReference type="ARBA" id="ARBA00023239"/>
    </source>
</evidence>
<protein>
    <recommendedName>
        <fullName evidence="1">D-lactate dehydratase</fullName>
        <ecNumber evidence="1">4.2.1.130</ecNumber>
    </recommendedName>
</protein>
<evidence type="ECO:0000259" key="7">
    <source>
        <dbReference type="Pfam" id="PF01965"/>
    </source>
</evidence>
<evidence type="ECO:0000313" key="9">
    <source>
        <dbReference type="Proteomes" id="UP001295794"/>
    </source>
</evidence>
<dbReference type="Proteomes" id="UP001295794">
    <property type="component" value="Unassembled WGS sequence"/>
</dbReference>
<dbReference type="CDD" id="cd03141">
    <property type="entry name" value="GATase1_Hsp31_like"/>
    <property type="match status" value="1"/>
</dbReference>
<evidence type="ECO:0000313" key="8">
    <source>
        <dbReference type="EMBL" id="CAK5275573.1"/>
    </source>
</evidence>
<evidence type="ECO:0000256" key="1">
    <source>
        <dbReference type="ARBA" id="ARBA00013134"/>
    </source>
</evidence>
<organism evidence="8 9">
    <name type="scientific">Mycena citricolor</name>
    <dbReference type="NCBI Taxonomy" id="2018698"/>
    <lineage>
        <taxon>Eukaryota</taxon>
        <taxon>Fungi</taxon>
        <taxon>Dikarya</taxon>
        <taxon>Basidiomycota</taxon>
        <taxon>Agaricomycotina</taxon>
        <taxon>Agaricomycetes</taxon>
        <taxon>Agaricomycetidae</taxon>
        <taxon>Agaricales</taxon>
        <taxon>Marasmiineae</taxon>
        <taxon>Mycenaceae</taxon>
        <taxon>Mycena</taxon>
    </lineage>
</organism>
<dbReference type="InterPro" id="IPR050325">
    <property type="entry name" value="Prot/Nucl_acid_deglycase"/>
</dbReference>
<dbReference type="EMBL" id="CAVNYO010000405">
    <property type="protein sequence ID" value="CAK5275573.1"/>
    <property type="molecule type" value="Genomic_DNA"/>
</dbReference>
<dbReference type="SUPFAM" id="SSF52317">
    <property type="entry name" value="Class I glutamine amidotransferase-like"/>
    <property type="match status" value="1"/>
</dbReference>
<dbReference type="GO" id="GO:0019243">
    <property type="term" value="P:methylglyoxal catabolic process to D-lactate via S-lactoyl-glutathione"/>
    <property type="evidence" value="ECO:0007669"/>
    <property type="project" value="TreeGrafter"/>
</dbReference>
<dbReference type="PANTHER" id="PTHR48094:SF11">
    <property type="entry name" value="GLUTATHIONE-INDEPENDENT GLYOXALASE HSP31-RELATED"/>
    <property type="match status" value="1"/>
</dbReference>
<dbReference type="GO" id="GO:0019172">
    <property type="term" value="F:glyoxalase III activity"/>
    <property type="evidence" value="ECO:0007669"/>
    <property type="project" value="UniProtKB-EC"/>
</dbReference>